<evidence type="ECO:0000256" key="1">
    <source>
        <dbReference type="ARBA" id="ARBA00023015"/>
    </source>
</evidence>
<dbReference type="CDD" id="cd06170">
    <property type="entry name" value="LuxR_C_like"/>
    <property type="match status" value="1"/>
</dbReference>
<sequence>MRDGFLTLTEREKETLRLLVRGYDAKSIAQRLGLSVHTVNERLRDARRKLGVASSREAARLLAETERDHPDFFVYNKIGVSEEAGESLSDTQTRRRPSMSQRLVWLSGGMLAMSLVIATAITVSVLHGSAAPGAPREQAASSPAPVVNASAAASLPAARDWVALVDGHRWEESWRVAATLFRSQISAAQWVATLQSVREPLGAVSSRSFQNVTKTKSLPGAPAGDYEVLQFQTNFAHRPDTVETIILAHESGGWRVAGYYIR</sequence>
<keyword evidence="4" id="KW-0472">Membrane</keyword>
<dbReference type="PANTHER" id="PTHR44688:SF16">
    <property type="entry name" value="DNA-BINDING TRANSCRIPTIONAL ACTIVATOR DEVR_DOSR"/>
    <property type="match status" value="1"/>
</dbReference>
<feature type="transmembrane region" description="Helical" evidence="4">
    <location>
        <begin position="103"/>
        <end position="126"/>
    </location>
</feature>
<dbReference type="PANTHER" id="PTHR44688">
    <property type="entry name" value="DNA-BINDING TRANSCRIPTIONAL ACTIVATOR DEVR_DOSR"/>
    <property type="match status" value="1"/>
</dbReference>
<gene>
    <name evidence="6" type="ORF">MZO42_01675</name>
</gene>
<dbReference type="PRINTS" id="PR00038">
    <property type="entry name" value="HTHLUXR"/>
</dbReference>
<dbReference type="SMART" id="SM00421">
    <property type="entry name" value="HTH_LUXR"/>
    <property type="match status" value="1"/>
</dbReference>
<dbReference type="InterPro" id="IPR000792">
    <property type="entry name" value="Tscrpt_reg_LuxR_C"/>
</dbReference>
<keyword evidence="1" id="KW-0805">Transcription regulation</keyword>
<dbReference type="Pfam" id="PF13211">
    <property type="entry name" value="DUF4019"/>
    <property type="match status" value="1"/>
</dbReference>
<dbReference type="Gene3D" id="1.10.10.10">
    <property type="entry name" value="Winged helix-like DNA-binding domain superfamily/Winged helix DNA-binding domain"/>
    <property type="match status" value="1"/>
</dbReference>
<keyword evidence="2" id="KW-0238">DNA-binding</keyword>
<dbReference type="PROSITE" id="PS50043">
    <property type="entry name" value="HTH_LUXR_2"/>
    <property type="match status" value="1"/>
</dbReference>
<dbReference type="InterPro" id="IPR025091">
    <property type="entry name" value="DUF4019"/>
</dbReference>
<accession>A0ABU3N0V6</accession>
<reference evidence="6" key="1">
    <citation type="submission" date="2022-04" db="EMBL/GenBank/DDBJ databases">
        <title>Tomato heritable bacteria conferring resistance against bacterial wilt.</title>
        <authorList>
            <person name="Yin J."/>
        </authorList>
    </citation>
    <scope>NUCLEOTIDE SEQUENCE</scope>
    <source>
        <strain evidence="6">Cra20</strain>
    </source>
</reference>
<protein>
    <submittedName>
        <fullName evidence="6">DUF4019 domain-containing protein</fullName>
    </submittedName>
</protein>
<dbReference type="Pfam" id="PF00196">
    <property type="entry name" value="GerE"/>
    <property type="match status" value="1"/>
</dbReference>
<dbReference type="EMBL" id="JALMLT010000001">
    <property type="protein sequence ID" value="MDT8757397.1"/>
    <property type="molecule type" value="Genomic_DNA"/>
</dbReference>
<name>A0ABU3N0V6_9SPHN</name>
<comment type="caution">
    <text evidence="6">The sequence shown here is derived from an EMBL/GenBank/DDBJ whole genome shotgun (WGS) entry which is preliminary data.</text>
</comment>
<keyword evidence="4" id="KW-1133">Transmembrane helix</keyword>
<evidence type="ECO:0000256" key="3">
    <source>
        <dbReference type="ARBA" id="ARBA00023163"/>
    </source>
</evidence>
<proteinExistence type="predicted"/>
<dbReference type="InterPro" id="IPR036388">
    <property type="entry name" value="WH-like_DNA-bd_sf"/>
</dbReference>
<organism evidence="6">
    <name type="scientific">Sphingomonas psychrotolerans</name>
    <dbReference type="NCBI Taxonomy" id="1327635"/>
    <lineage>
        <taxon>Bacteria</taxon>
        <taxon>Pseudomonadati</taxon>
        <taxon>Pseudomonadota</taxon>
        <taxon>Alphaproteobacteria</taxon>
        <taxon>Sphingomonadales</taxon>
        <taxon>Sphingomonadaceae</taxon>
        <taxon>Sphingomonas</taxon>
    </lineage>
</organism>
<evidence type="ECO:0000256" key="4">
    <source>
        <dbReference type="SAM" id="Phobius"/>
    </source>
</evidence>
<evidence type="ECO:0000259" key="5">
    <source>
        <dbReference type="PROSITE" id="PS50043"/>
    </source>
</evidence>
<keyword evidence="4" id="KW-0812">Transmembrane</keyword>
<feature type="domain" description="HTH luxR-type" evidence="5">
    <location>
        <begin position="1"/>
        <end position="66"/>
    </location>
</feature>
<dbReference type="SUPFAM" id="SSF46894">
    <property type="entry name" value="C-terminal effector domain of the bipartite response regulators"/>
    <property type="match status" value="1"/>
</dbReference>
<dbReference type="InterPro" id="IPR016032">
    <property type="entry name" value="Sig_transdc_resp-reg_C-effctor"/>
</dbReference>
<keyword evidence="3" id="KW-0804">Transcription</keyword>
<evidence type="ECO:0000313" key="6">
    <source>
        <dbReference type="EMBL" id="MDT8757397.1"/>
    </source>
</evidence>
<evidence type="ECO:0000256" key="2">
    <source>
        <dbReference type="ARBA" id="ARBA00023125"/>
    </source>
</evidence>